<dbReference type="EMBL" id="BAAATL010000013">
    <property type="protein sequence ID" value="GAA2482994.1"/>
    <property type="molecule type" value="Genomic_DNA"/>
</dbReference>
<name>A0ABN3LEY0_9ACTN</name>
<evidence type="ECO:0000256" key="1">
    <source>
        <dbReference type="ARBA" id="ARBA00004651"/>
    </source>
</evidence>
<dbReference type="GO" id="GO:0008237">
    <property type="term" value="F:metallopeptidase activity"/>
    <property type="evidence" value="ECO:0007669"/>
    <property type="project" value="UniProtKB-KW"/>
</dbReference>
<comment type="subcellular location">
    <subcellularLocation>
        <location evidence="1">Cell membrane</location>
        <topology evidence="1">Multi-pass membrane protein</topology>
    </subcellularLocation>
</comment>
<keyword evidence="8 13" id="KW-1133">Transmembrane helix</keyword>
<evidence type="ECO:0000256" key="12">
    <source>
        <dbReference type="SAM" id="MobiDB-lite"/>
    </source>
</evidence>
<dbReference type="RefSeq" id="WP_346077609.1">
    <property type="nucleotide sequence ID" value="NZ_BAAATL010000013.1"/>
</dbReference>
<feature type="region of interest" description="Disordered" evidence="12">
    <location>
        <begin position="285"/>
        <end position="309"/>
    </location>
</feature>
<proteinExistence type="inferred from homology"/>
<comment type="caution">
    <text evidence="15">The sequence shown here is derived from an EMBL/GenBank/DDBJ whole genome shotgun (WGS) entry which is preliminary data.</text>
</comment>
<sequence>MTTPGETAKSAPTPADGAGPVTPLFRRGRVHISARQRGADITALVRLALHLPQVLLSAAVVLATAYTVEALGGPPWWLGSAGWALSGVLLFHRPCERVMARRLFGLRYPTPREAPMLGAVWREVTARAGVDGNAYQLWVEDSPELNAMATAGHIVGVTSHSLSSLPPPQLAGVLAHELGHHVRGHAWATLLVFWYALPGRLAARLLWRLARRTDRMSTGAALLTATVLGAVVIALVTATYGLILLPLITPYLAAAVSRRSELRADGHAADLGFAAELMAVLGDESEGEPIRQPERRSLGSAPGGEPVLTRLLDSHPDVHTRLHHLQARLERER</sequence>
<feature type="region of interest" description="Disordered" evidence="12">
    <location>
        <begin position="1"/>
        <end position="20"/>
    </location>
</feature>
<gene>
    <name evidence="15" type="ORF">GCM10010422_29900</name>
</gene>
<feature type="transmembrane region" description="Helical" evidence="13">
    <location>
        <begin position="227"/>
        <end position="253"/>
    </location>
</feature>
<dbReference type="InterPro" id="IPR050083">
    <property type="entry name" value="HtpX_protease"/>
</dbReference>
<keyword evidence="7 11" id="KW-0862">Zinc</keyword>
<dbReference type="Gene3D" id="3.30.2010.10">
    <property type="entry name" value="Metalloproteases ('zincins'), catalytic domain"/>
    <property type="match status" value="1"/>
</dbReference>
<keyword evidence="2" id="KW-1003">Cell membrane</keyword>
<keyword evidence="10 13" id="KW-0472">Membrane</keyword>
<evidence type="ECO:0000256" key="10">
    <source>
        <dbReference type="ARBA" id="ARBA00023136"/>
    </source>
</evidence>
<evidence type="ECO:0000256" key="6">
    <source>
        <dbReference type="ARBA" id="ARBA00022801"/>
    </source>
</evidence>
<reference evidence="15 16" key="1">
    <citation type="journal article" date="2019" name="Int. J. Syst. Evol. Microbiol.">
        <title>The Global Catalogue of Microorganisms (GCM) 10K type strain sequencing project: providing services to taxonomists for standard genome sequencing and annotation.</title>
        <authorList>
            <consortium name="The Broad Institute Genomics Platform"/>
            <consortium name="The Broad Institute Genome Sequencing Center for Infectious Disease"/>
            <person name="Wu L."/>
            <person name="Ma J."/>
        </authorList>
    </citation>
    <scope>NUCLEOTIDE SEQUENCE [LARGE SCALE GENOMIC DNA]</scope>
    <source>
        <strain evidence="15 16">JCM 6923</strain>
    </source>
</reference>
<keyword evidence="16" id="KW-1185">Reference proteome</keyword>
<evidence type="ECO:0000259" key="14">
    <source>
        <dbReference type="Pfam" id="PF01435"/>
    </source>
</evidence>
<evidence type="ECO:0000256" key="8">
    <source>
        <dbReference type="ARBA" id="ARBA00022989"/>
    </source>
</evidence>
<keyword evidence="4 13" id="KW-0812">Transmembrane</keyword>
<keyword evidence="6 11" id="KW-0378">Hydrolase</keyword>
<evidence type="ECO:0000256" key="4">
    <source>
        <dbReference type="ARBA" id="ARBA00022692"/>
    </source>
</evidence>
<accession>A0ABN3LEY0</accession>
<feature type="domain" description="Peptidase M48" evidence="14">
    <location>
        <begin position="112"/>
        <end position="328"/>
    </location>
</feature>
<dbReference type="PANTHER" id="PTHR43221">
    <property type="entry name" value="PROTEASE HTPX"/>
    <property type="match status" value="1"/>
</dbReference>
<evidence type="ECO:0000256" key="13">
    <source>
        <dbReference type="SAM" id="Phobius"/>
    </source>
</evidence>
<evidence type="ECO:0000256" key="11">
    <source>
        <dbReference type="RuleBase" id="RU003983"/>
    </source>
</evidence>
<dbReference type="Pfam" id="PF01435">
    <property type="entry name" value="Peptidase_M48"/>
    <property type="match status" value="1"/>
</dbReference>
<feature type="transmembrane region" description="Helical" evidence="13">
    <location>
        <begin position="74"/>
        <end position="92"/>
    </location>
</feature>
<evidence type="ECO:0000313" key="15">
    <source>
        <dbReference type="EMBL" id="GAA2482994.1"/>
    </source>
</evidence>
<evidence type="ECO:0000256" key="9">
    <source>
        <dbReference type="ARBA" id="ARBA00023049"/>
    </source>
</evidence>
<comment type="similarity">
    <text evidence="11">Belongs to the peptidase M48 family.</text>
</comment>
<keyword evidence="5" id="KW-0479">Metal-binding</keyword>
<organism evidence="15 16">
    <name type="scientific">Streptomyces graminearus</name>
    <dbReference type="NCBI Taxonomy" id="284030"/>
    <lineage>
        <taxon>Bacteria</taxon>
        <taxon>Bacillati</taxon>
        <taxon>Actinomycetota</taxon>
        <taxon>Actinomycetes</taxon>
        <taxon>Kitasatosporales</taxon>
        <taxon>Streptomycetaceae</taxon>
        <taxon>Streptomyces</taxon>
    </lineage>
</organism>
<dbReference type="PANTHER" id="PTHR43221:SF1">
    <property type="entry name" value="PROTEASE HTPX"/>
    <property type="match status" value="1"/>
</dbReference>
<keyword evidence="3 11" id="KW-0645">Protease</keyword>
<evidence type="ECO:0000313" key="16">
    <source>
        <dbReference type="Proteomes" id="UP001501721"/>
    </source>
</evidence>
<evidence type="ECO:0000256" key="5">
    <source>
        <dbReference type="ARBA" id="ARBA00022723"/>
    </source>
</evidence>
<comment type="cofactor">
    <cofactor evidence="11">
        <name>Zn(2+)</name>
        <dbReference type="ChEBI" id="CHEBI:29105"/>
    </cofactor>
    <text evidence="11">Binds 1 zinc ion per subunit.</text>
</comment>
<evidence type="ECO:0000256" key="3">
    <source>
        <dbReference type="ARBA" id="ARBA00022670"/>
    </source>
</evidence>
<protein>
    <submittedName>
        <fullName evidence="15">M48 family metalloprotease</fullName>
    </submittedName>
</protein>
<feature type="compositionally biased region" description="Basic and acidic residues" evidence="12">
    <location>
        <begin position="288"/>
        <end position="297"/>
    </location>
</feature>
<feature type="transmembrane region" description="Helical" evidence="13">
    <location>
        <begin position="43"/>
        <end position="68"/>
    </location>
</feature>
<dbReference type="Proteomes" id="UP001501721">
    <property type="component" value="Unassembled WGS sequence"/>
</dbReference>
<evidence type="ECO:0000256" key="7">
    <source>
        <dbReference type="ARBA" id="ARBA00022833"/>
    </source>
</evidence>
<evidence type="ECO:0000256" key="2">
    <source>
        <dbReference type="ARBA" id="ARBA00022475"/>
    </source>
</evidence>
<keyword evidence="9 11" id="KW-0482">Metalloprotease</keyword>
<dbReference type="InterPro" id="IPR001915">
    <property type="entry name" value="Peptidase_M48"/>
</dbReference>